<dbReference type="GO" id="GO:0005789">
    <property type="term" value="C:endoplasmic reticulum membrane"/>
    <property type="evidence" value="ECO:0007669"/>
    <property type="project" value="UniProtKB-SubCell"/>
</dbReference>
<keyword evidence="8" id="KW-0342">GTP-binding</keyword>
<sequence>MSANIQEVIPPASMESRSHDHKPSFPSVPGPVAIIEPVEEEHTFKLNEEFLEKILLNPRVADKKVSVIGVAGAFRKGKSFLLNFFLRYLKYRSHSNNATDDWLDSEPSLQGFSWRGGCERDTNGIIAWSEPFIIKDRNGEEIAVLLMDTQGSFDSQSTVKDCATIFALSTMVSSIQIYNVTHNIQEDDLQHLSLFTEYGRLALEDNIDSKPFQSLLFVVRDWSYPYEAEYGYLGGGRVLNRRLEVNEKQHPELQQLRKHIRASFDDIQCFLMPHPGLDVATSPEFKGELKDISSEFQKHLRTLVPKLLDSNNIVVKSINGQPVTCRELVVYFKAYTDIFHGEELPEPKSMLAATAEANNLAAVASAKAYYAKEMEEICGGDAPFMGTAELEAQHLRIRGESIRHFRTAKKMGGTELSLQFLERLDNDINDSFENYKKVNNSKNLFKSMRTPAALVGGIIIGYIIQETLQLLSLDMVASFFTLFIFISILLLSSWTYSRYSGNLREFGRLIDEGVAWTWDNFISPKVPGSVKHGAAAVAASKKYF</sequence>
<evidence type="ECO:0000256" key="1">
    <source>
        <dbReference type="ARBA" id="ARBA00004477"/>
    </source>
</evidence>
<evidence type="ECO:0000313" key="15">
    <source>
        <dbReference type="EMBL" id="KAI1715571.1"/>
    </source>
</evidence>
<evidence type="ECO:0000256" key="6">
    <source>
        <dbReference type="ARBA" id="ARBA00022842"/>
    </source>
</evidence>
<comment type="similarity">
    <text evidence="11">Belongs to the TRAFAC class dynamin-like GTPase superfamily. GB1/RHD3 GTPase family.</text>
</comment>
<dbReference type="Pfam" id="PF02263">
    <property type="entry name" value="GBP"/>
    <property type="match status" value="1"/>
</dbReference>
<comment type="subcellular location">
    <subcellularLocation>
        <location evidence="1">Endoplasmic reticulum membrane</location>
        <topology evidence="1">Multi-pass membrane protein</topology>
    </subcellularLocation>
</comment>
<evidence type="ECO:0000256" key="12">
    <source>
        <dbReference type="SAM" id="MobiDB-lite"/>
    </source>
</evidence>
<dbReference type="AlphaFoldDB" id="A0AAD4N3T0"/>
<evidence type="ECO:0000259" key="14">
    <source>
        <dbReference type="PROSITE" id="PS51715"/>
    </source>
</evidence>
<dbReference type="EMBL" id="JAKKPZ010000011">
    <property type="protein sequence ID" value="KAI1715571.1"/>
    <property type="molecule type" value="Genomic_DNA"/>
</dbReference>
<dbReference type="PROSITE" id="PS51715">
    <property type="entry name" value="G_GB1_RHD3"/>
    <property type="match status" value="1"/>
</dbReference>
<dbReference type="Gene3D" id="1.20.58.420">
    <property type="entry name" value="AHSP"/>
    <property type="match status" value="1"/>
</dbReference>
<protein>
    <submittedName>
        <fullName evidence="15">Atlastin-1</fullName>
    </submittedName>
</protein>
<dbReference type="Gene3D" id="3.40.50.300">
    <property type="entry name" value="P-loop containing nucleotide triphosphate hydrolases"/>
    <property type="match status" value="1"/>
</dbReference>
<feature type="domain" description="GB1/RHD3-type G" evidence="14">
    <location>
        <begin position="62"/>
        <end position="312"/>
    </location>
</feature>
<dbReference type="PANTHER" id="PTHR10751">
    <property type="entry name" value="GUANYLATE BINDING PROTEIN"/>
    <property type="match status" value="1"/>
</dbReference>
<organism evidence="15 16">
    <name type="scientific">Ditylenchus destructor</name>
    <dbReference type="NCBI Taxonomy" id="166010"/>
    <lineage>
        <taxon>Eukaryota</taxon>
        <taxon>Metazoa</taxon>
        <taxon>Ecdysozoa</taxon>
        <taxon>Nematoda</taxon>
        <taxon>Chromadorea</taxon>
        <taxon>Rhabditida</taxon>
        <taxon>Tylenchina</taxon>
        <taxon>Tylenchomorpha</taxon>
        <taxon>Sphaerularioidea</taxon>
        <taxon>Anguinidae</taxon>
        <taxon>Anguininae</taxon>
        <taxon>Ditylenchus</taxon>
    </lineage>
</organism>
<dbReference type="CDD" id="cd01851">
    <property type="entry name" value="GBP"/>
    <property type="match status" value="1"/>
</dbReference>
<dbReference type="InterPro" id="IPR027417">
    <property type="entry name" value="P-loop_NTPase"/>
</dbReference>
<keyword evidence="4" id="KW-0378">Hydrolase</keyword>
<dbReference type="InterPro" id="IPR015894">
    <property type="entry name" value="Guanylate-bd_N"/>
</dbReference>
<feature type="transmembrane region" description="Helical" evidence="13">
    <location>
        <begin position="476"/>
        <end position="496"/>
    </location>
</feature>
<dbReference type="FunFam" id="3.40.50.300:FF:003207">
    <property type="entry name" value="ATLastiN (Endoplasmic reticulum GTPase) related"/>
    <property type="match status" value="1"/>
</dbReference>
<dbReference type="Proteomes" id="UP001201812">
    <property type="component" value="Unassembled WGS sequence"/>
</dbReference>
<keyword evidence="2 13" id="KW-0812">Transmembrane</keyword>
<keyword evidence="7 13" id="KW-1133">Transmembrane helix</keyword>
<evidence type="ECO:0000256" key="7">
    <source>
        <dbReference type="ARBA" id="ARBA00022989"/>
    </source>
</evidence>
<comment type="catalytic activity">
    <reaction evidence="10">
        <text>GTP + H2O = GDP + phosphate + H(+)</text>
        <dbReference type="Rhea" id="RHEA:19669"/>
        <dbReference type="ChEBI" id="CHEBI:15377"/>
        <dbReference type="ChEBI" id="CHEBI:15378"/>
        <dbReference type="ChEBI" id="CHEBI:37565"/>
        <dbReference type="ChEBI" id="CHEBI:43474"/>
        <dbReference type="ChEBI" id="CHEBI:58189"/>
    </reaction>
    <physiologicalReaction direction="left-to-right" evidence="10">
        <dbReference type="Rhea" id="RHEA:19670"/>
    </physiologicalReaction>
</comment>
<accession>A0AAD4N3T0</accession>
<evidence type="ECO:0000256" key="9">
    <source>
        <dbReference type="ARBA" id="ARBA00023136"/>
    </source>
</evidence>
<evidence type="ECO:0000256" key="3">
    <source>
        <dbReference type="ARBA" id="ARBA00022741"/>
    </source>
</evidence>
<keyword evidence="16" id="KW-1185">Reference proteome</keyword>
<keyword evidence="5" id="KW-0256">Endoplasmic reticulum</keyword>
<evidence type="ECO:0000313" key="16">
    <source>
        <dbReference type="Proteomes" id="UP001201812"/>
    </source>
</evidence>
<dbReference type="GO" id="GO:0005525">
    <property type="term" value="F:GTP binding"/>
    <property type="evidence" value="ECO:0007669"/>
    <property type="project" value="UniProtKB-KW"/>
</dbReference>
<reference evidence="15" key="1">
    <citation type="submission" date="2022-01" db="EMBL/GenBank/DDBJ databases">
        <title>Genome Sequence Resource for Two Populations of Ditylenchus destructor, the Migratory Endoparasitic Phytonematode.</title>
        <authorList>
            <person name="Zhang H."/>
            <person name="Lin R."/>
            <person name="Xie B."/>
        </authorList>
    </citation>
    <scope>NUCLEOTIDE SEQUENCE</scope>
    <source>
        <strain evidence="15">BazhouSP</strain>
    </source>
</reference>
<evidence type="ECO:0000256" key="5">
    <source>
        <dbReference type="ARBA" id="ARBA00022824"/>
    </source>
</evidence>
<dbReference type="InterPro" id="IPR036543">
    <property type="entry name" value="Guanylate-bd_C_sf"/>
</dbReference>
<dbReference type="SUPFAM" id="SSF52540">
    <property type="entry name" value="P-loop containing nucleoside triphosphate hydrolases"/>
    <property type="match status" value="1"/>
</dbReference>
<gene>
    <name evidence="15" type="ORF">DdX_07891</name>
</gene>
<keyword evidence="6" id="KW-0460">Magnesium</keyword>
<dbReference type="SUPFAM" id="SSF48340">
    <property type="entry name" value="Interferon-induced guanylate-binding protein 1 (GBP1), C-terminal domain"/>
    <property type="match status" value="1"/>
</dbReference>
<dbReference type="FunFam" id="1.20.58.420:FF:000001">
    <property type="entry name" value="Atlastin-1 isoform 1"/>
    <property type="match status" value="1"/>
</dbReference>
<name>A0AAD4N3T0_9BILA</name>
<evidence type="ECO:0000256" key="10">
    <source>
        <dbReference type="ARBA" id="ARBA00049117"/>
    </source>
</evidence>
<keyword evidence="3" id="KW-0547">Nucleotide-binding</keyword>
<comment type="caution">
    <text evidence="15">The sequence shown here is derived from an EMBL/GenBank/DDBJ whole genome shotgun (WGS) entry which is preliminary data.</text>
</comment>
<evidence type="ECO:0000256" key="11">
    <source>
        <dbReference type="PROSITE-ProRule" id="PRU01052"/>
    </source>
</evidence>
<proteinExistence type="inferred from homology"/>
<dbReference type="GO" id="GO:0003924">
    <property type="term" value="F:GTPase activity"/>
    <property type="evidence" value="ECO:0007669"/>
    <property type="project" value="InterPro"/>
</dbReference>
<feature type="region of interest" description="Disordered" evidence="12">
    <location>
        <begin position="1"/>
        <end position="29"/>
    </location>
</feature>
<evidence type="ECO:0000256" key="2">
    <source>
        <dbReference type="ARBA" id="ARBA00022692"/>
    </source>
</evidence>
<keyword evidence="9 13" id="KW-0472">Membrane</keyword>
<evidence type="ECO:0000256" key="13">
    <source>
        <dbReference type="SAM" id="Phobius"/>
    </source>
</evidence>
<evidence type="ECO:0000256" key="4">
    <source>
        <dbReference type="ARBA" id="ARBA00022801"/>
    </source>
</evidence>
<dbReference type="InterPro" id="IPR030386">
    <property type="entry name" value="G_GB1_RHD3_dom"/>
</dbReference>
<evidence type="ECO:0000256" key="8">
    <source>
        <dbReference type="ARBA" id="ARBA00023134"/>
    </source>
</evidence>